<evidence type="ECO:0000313" key="2">
    <source>
        <dbReference type="EMBL" id="KAI7842415.1"/>
    </source>
</evidence>
<comment type="caution">
    <text evidence="2">The sequence shown here is derived from an EMBL/GenBank/DDBJ whole genome shotgun (WGS) entry which is preliminary data.</text>
</comment>
<protein>
    <submittedName>
        <fullName evidence="2">Uncharacterized protein</fullName>
    </submittedName>
</protein>
<reference evidence="2" key="1">
    <citation type="submission" date="2020-11" db="EMBL/GenBank/DDBJ databases">
        <title>Chlorella ohadii genome sequencing and assembly.</title>
        <authorList>
            <person name="Murik O."/>
            <person name="Treves H."/>
            <person name="Kedem I."/>
            <person name="Shotland Y."/>
            <person name="Kaplan A."/>
        </authorList>
    </citation>
    <scope>NUCLEOTIDE SEQUENCE</scope>
    <source>
        <strain evidence="2">1</strain>
    </source>
</reference>
<gene>
    <name evidence="2" type="ORF">COHA_004054</name>
</gene>
<proteinExistence type="predicted"/>
<evidence type="ECO:0000313" key="3">
    <source>
        <dbReference type="Proteomes" id="UP001205105"/>
    </source>
</evidence>
<dbReference type="Proteomes" id="UP001205105">
    <property type="component" value="Unassembled WGS sequence"/>
</dbReference>
<name>A0AAD5DUM8_9CHLO</name>
<dbReference type="EMBL" id="JADXDR010000053">
    <property type="protein sequence ID" value="KAI7842415.1"/>
    <property type="molecule type" value="Genomic_DNA"/>
</dbReference>
<dbReference type="AlphaFoldDB" id="A0AAD5DUM8"/>
<sequence>MRLRSPYAEEYEEQPVACASSAAGRSPESIDAFQAPAAALLSSRALSAQPCAAISQDDHARTSMAPKDYDADYEKPNELEMGAIEEVPLQQLPDLFVTFGDPAVQRFECGGHRAVIHMMRFEGVVPGLTDEGRASYARNCRLLAAFQAVKNVRVRYSGKAALSDGLELDEQRPRFNLNSRIKKAAFKAEPQAKPIYDYLVGCLEHFAADRGWKLVAIKILEDGEEDWPAPSLRQGCPQYFRIFLHLPLGPDTQTGLVLAAGKGAAAPRIWISDEQGRVALGGDSFLLSAGHSVFNHAAAARGHCLCVTADFDVC</sequence>
<accession>A0AAD5DUM8</accession>
<keyword evidence="3" id="KW-1185">Reference proteome</keyword>
<evidence type="ECO:0000256" key="1">
    <source>
        <dbReference type="SAM" id="MobiDB-lite"/>
    </source>
</evidence>
<organism evidence="2 3">
    <name type="scientific">Chlorella ohadii</name>
    <dbReference type="NCBI Taxonomy" id="2649997"/>
    <lineage>
        <taxon>Eukaryota</taxon>
        <taxon>Viridiplantae</taxon>
        <taxon>Chlorophyta</taxon>
        <taxon>core chlorophytes</taxon>
        <taxon>Trebouxiophyceae</taxon>
        <taxon>Chlorellales</taxon>
        <taxon>Chlorellaceae</taxon>
        <taxon>Chlorella clade</taxon>
        <taxon>Chlorella</taxon>
    </lineage>
</organism>
<feature type="region of interest" description="Disordered" evidence="1">
    <location>
        <begin position="1"/>
        <end position="23"/>
    </location>
</feature>